<dbReference type="EMBL" id="JAMYJR010000007">
    <property type="protein sequence ID" value="MCO8270570.1"/>
    <property type="molecule type" value="Genomic_DNA"/>
</dbReference>
<dbReference type="InterPro" id="IPR036388">
    <property type="entry name" value="WH-like_DNA-bd_sf"/>
</dbReference>
<gene>
    <name evidence="2" type="ORF">M1L60_08160</name>
</gene>
<evidence type="ECO:0000313" key="3">
    <source>
        <dbReference type="Proteomes" id="UP001523369"/>
    </source>
</evidence>
<dbReference type="SMART" id="SM00347">
    <property type="entry name" value="HTH_MARR"/>
    <property type="match status" value="1"/>
</dbReference>
<dbReference type="Gene3D" id="1.10.10.10">
    <property type="entry name" value="Winged helix-like DNA-binding domain superfamily/Winged helix DNA-binding domain"/>
    <property type="match status" value="1"/>
</dbReference>
<dbReference type="InterPro" id="IPR039422">
    <property type="entry name" value="MarR/SlyA-like"/>
</dbReference>
<dbReference type="PROSITE" id="PS50995">
    <property type="entry name" value="HTH_MARR_2"/>
    <property type="match status" value="1"/>
</dbReference>
<dbReference type="PANTHER" id="PTHR33164">
    <property type="entry name" value="TRANSCRIPTIONAL REGULATOR, MARR FAMILY"/>
    <property type="match status" value="1"/>
</dbReference>
<proteinExistence type="predicted"/>
<evidence type="ECO:0000313" key="2">
    <source>
        <dbReference type="EMBL" id="MCO8270570.1"/>
    </source>
</evidence>
<name>A0ABT1DID3_9ACTN</name>
<dbReference type="Proteomes" id="UP001523369">
    <property type="component" value="Unassembled WGS sequence"/>
</dbReference>
<dbReference type="InterPro" id="IPR000835">
    <property type="entry name" value="HTH_MarR-typ"/>
</dbReference>
<dbReference type="PANTHER" id="PTHR33164:SF99">
    <property type="entry name" value="MARR FAMILY REGULATORY PROTEIN"/>
    <property type="match status" value="1"/>
</dbReference>
<dbReference type="InterPro" id="IPR036390">
    <property type="entry name" value="WH_DNA-bd_sf"/>
</dbReference>
<dbReference type="SUPFAM" id="SSF46785">
    <property type="entry name" value="Winged helix' DNA-binding domain"/>
    <property type="match status" value="1"/>
</dbReference>
<accession>A0ABT1DID3</accession>
<evidence type="ECO:0000259" key="1">
    <source>
        <dbReference type="PROSITE" id="PS50995"/>
    </source>
</evidence>
<keyword evidence="3" id="KW-1185">Reference proteome</keyword>
<sequence length="144" mass="15749">MSRGASLYEVLRNVRPLVLNSVRVVEADSGLTAGTRAVLEVLAEHGPATAPAIGERLDLARQGIQRHVNDLVALGLAVARENPAHRRSVLIELTDTGAKRFERIRADELGHLDAMAADCTDDEIATALKVLRSLNRDVRRRAER</sequence>
<feature type="domain" description="HTH marR-type" evidence="1">
    <location>
        <begin position="4"/>
        <end position="136"/>
    </location>
</feature>
<dbReference type="RefSeq" id="WP_253236708.1">
    <property type="nucleotide sequence ID" value="NZ_JAMYJR010000007.1"/>
</dbReference>
<protein>
    <submittedName>
        <fullName evidence="2">MarR family winged helix-turn-helix transcriptional regulator</fullName>
    </submittedName>
</protein>
<comment type="caution">
    <text evidence="2">The sequence shown here is derived from an EMBL/GenBank/DDBJ whole genome shotgun (WGS) entry which is preliminary data.</text>
</comment>
<reference evidence="2 3" key="1">
    <citation type="submission" date="2022-06" db="EMBL/GenBank/DDBJ databases">
        <title>New Species of the Genus Actinoplanes, ActinopZanes ferrugineus.</title>
        <authorList>
            <person name="Ding P."/>
        </authorList>
    </citation>
    <scope>NUCLEOTIDE SEQUENCE [LARGE SCALE GENOMIC DNA]</scope>
    <source>
        <strain evidence="2 3">TRM88003</strain>
    </source>
</reference>
<dbReference type="Pfam" id="PF12802">
    <property type="entry name" value="MarR_2"/>
    <property type="match status" value="1"/>
</dbReference>
<organism evidence="2 3">
    <name type="scientific">Paractinoplanes aksuensis</name>
    <dbReference type="NCBI Taxonomy" id="2939490"/>
    <lineage>
        <taxon>Bacteria</taxon>
        <taxon>Bacillati</taxon>
        <taxon>Actinomycetota</taxon>
        <taxon>Actinomycetes</taxon>
        <taxon>Micromonosporales</taxon>
        <taxon>Micromonosporaceae</taxon>
        <taxon>Paractinoplanes</taxon>
    </lineage>
</organism>